<dbReference type="InterPro" id="IPR036576">
    <property type="entry name" value="WRKY_dom_sf"/>
</dbReference>
<dbReference type="Gene3D" id="2.20.25.80">
    <property type="entry name" value="WRKY domain"/>
    <property type="match status" value="2"/>
</dbReference>
<evidence type="ECO:0000313" key="12">
    <source>
        <dbReference type="EMBL" id="CAH9090874.1"/>
    </source>
</evidence>
<comment type="caution">
    <text evidence="12">The sequence shown here is derived from an EMBL/GenBank/DDBJ whole genome shotgun (WGS) entry which is preliminary data.</text>
</comment>
<evidence type="ECO:0000256" key="5">
    <source>
        <dbReference type="ARBA" id="ARBA00023015"/>
    </source>
</evidence>
<reference evidence="12" key="1">
    <citation type="submission" date="2022-07" db="EMBL/GenBank/DDBJ databases">
        <authorList>
            <person name="Macas J."/>
            <person name="Novak P."/>
            <person name="Neumann P."/>
        </authorList>
    </citation>
    <scope>NUCLEOTIDE SEQUENCE</scope>
</reference>
<keyword evidence="8" id="KW-0539">Nucleus</keyword>
<dbReference type="SUPFAM" id="SSF118290">
    <property type="entry name" value="WRKY DNA-binding domain"/>
    <property type="match status" value="2"/>
</dbReference>
<comment type="subcellular location">
    <subcellularLocation>
        <location evidence="1">Nucleus</location>
    </subcellularLocation>
</comment>
<dbReference type="AlphaFoldDB" id="A0A9P0Z8K9"/>
<dbReference type="GO" id="GO:0005634">
    <property type="term" value="C:nucleus"/>
    <property type="evidence" value="ECO:0007669"/>
    <property type="project" value="UniProtKB-SubCell"/>
</dbReference>
<keyword evidence="5" id="KW-0805">Transcription regulation</keyword>
<dbReference type="PANTHER" id="PTHR31221:SF193">
    <property type="entry name" value="WRKY TRANSCRIPTION FACTOR PROTEIN 1-RELATED"/>
    <property type="match status" value="1"/>
</dbReference>
<evidence type="ECO:0000256" key="2">
    <source>
        <dbReference type="ARBA" id="ARBA00022723"/>
    </source>
</evidence>
<evidence type="ECO:0000313" key="13">
    <source>
        <dbReference type="Proteomes" id="UP001152484"/>
    </source>
</evidence>
<dbReference type="FunFam" id="2.20.25.80:FF:000006">
    <property type="entry name" value="WRKY transcription factor"/>
    <property type="match status" value="1"/>
</dbReference>
<evidence type="ECO:0000256" key="7">
    <source>
        <dbReference type="ARBA" id="ARBA00023163"/>
    </source>
</evidence>
<evidence type="ECO:0000256" key="10">
    <source>
        <dbReference type="SAM" id="MobiDB-lite"/>
    </source>
</evidence>
<evidence type="ECO:0000256" key="6">
    <source>
        <dbReference type="ARBA" id="ARBA00023125"/>
    </source>
</evidence>
<keyword evidence="7" id="KW-0804">Transcription</keyword>
<dbReference type="GO" id="GO:0003700">
    <property type="term" value="F:DNA-binding transcription factor activity"/>
    <property type="evidence" value="ECO:0007669"/>
    <property type="project" value="InterPro"/>
</dbReference>
<feature type="domain" description="WRKY" evidence="11">
    <location>
        <begin position="166"/>
        <end position="230"/>
    </location>
</feature>
<dbReference type="OrthoDB" id="2021103at2759"/>
<dbReference type="GO" id="GO:0046872">
    <property type="term" value="F:metal ion binding"/>
    <property type="evidence" value="ECO:0007669"/>
    <property type="project" value="UniProtKB-KW"/>
</dbReference>
<dbReference type="FunFam" id="2.20.25.80:FF:000003">
    <property type="entry name" value="WRKY transcription factor 57"/>
    <property type="match status" value="1"/>
</dbReference>
<organism evidence="12 13">
    <name type="scientific">Cuscuta europaea</name>
    <name type="common">European dodder</name>
    <dbReference type="NCBI Taxonomy" id="41803"/>
    <lineage>
        <taxon>Eukaryota</taxon>
        <taxon>Viridiplantae</taxon>
        <taxon>Streptophyta</taxon>
        <taxon>Embryophyta</taxon>
        <taxon>Tracheophyta</taxon>
        <taxon>Spermatophyta</taxon>
        <taxon>Magnoliopsida</taxon>
        <taxon>eudicotyledons</taxon>
        <taxon>Gunneridae</taxon>
        <taxon>Pentapetalae</taxon>
        <taxon>asterids</taxon>
        <taxon>lamiids</taxon>
        <taxon>Solanales</taxon>
        <taxon>Convolvulaceae</taxon>
        <taxon>Cuscuteae</taxon>
        <taxon>Cuscuta</taxon>
        <taxon>Cuscuta subgen. Cuscuta</taxon>
    </lineage>
</organism>
<dbReference type="InterPro" id="IPR044810">
    <property type="entry name" value="WRKY_plant"/>
</dbReference>
<evidence type="ECO:0000256" key="4">
    <source>
        <dbReference type="ARBA" id="ARBA00022833"/>
    </source>
</evidence>
<name>A0A9P0Z8K9_CUSEU</name>
<dbReference type="GO" id="GO:0043565">
    <property type="term" value="F:sequence-specific DNA binding"/>
    <property type="evidence" value="ECO:0007669"/>
    <property type="project" value="InterPro"/>
</dbReference>
<keyword evidence="2" id="KW-0479">Metal-binding</keyword>
<keyword evidence="6" id="KW-0238">DNA-binding</keyword>
<proteinExistence type="inferred from homology"/>
<evidence type="ECO:0000256" key="1">
    <source>
        <dbReference type="ARBA" id="ARBA00004123"/>
    </source>
</evidence>
<dbReference type="PROSITE" id="PS50811">
    <property type="entry name" value="WRKY"/>
    <property type="match status" value="2"/>
</dbReference>
<evidence type="ECO:0000259" key="11">
    <source>
        <dbReference type="PROSITE" id="PS50811"/>
    </source>
</evidence>
<comment type="similarity">
    <text evidence="9">Belongs to the WRKY group I family.</text>
</comment>
<sequence>MGESSEGVSAVSGHSRLALTVPPRPPTETLFSVGAVGPAPGFSPAGPTTLKSSFGSDSHGCSFSQLLAGAMASPLAKQSLLAHSPLNQPVAHSPSFMASPRFSPSGSVNSPIFVSPLQSPLGMSHQQALAYVTAQAAYNLYYKQMQAEYEQRLNGETPDTKLKSIAFEKPASDGYNWRKYGQKFVKGSECPRSYYRCTRLDCAVKKKIERSSDGRIIDTTYKGEHNHELPKPNKRKQDECKSDELEMFTKQLIVTCKSHEMEETATVLDEDDDVEPNTETKRLEVGSSVQPPLHKTVTEPKIVLQRRSVVDHLDDGYKWRKYGQKVVKGNANPRSYYRCTYMGCNVRKHVERASADPVAVVTTYEGKHNHDMPTAYSAKQE</sequence>
<keyword evidence="13" id="KW-1185">Reference proteome</keyword>
<protein>
    <recommendedName>
        <fullName evidence="11">WRKY domain-containing protein</fullName>
    </recommendedName>
</protein>
<dbReference type="InterPro" id="IPR003657">
    <property type="entry name" value="WRKY_dom"/>
</dbReference>
<dbReference type="Pfam" id="PF03106">
    <property type="entry name" value="WRKY"/>
    <property type="match status" value="2"/>
</dbReference>
<evidence type="ECO:0000256" key="8">
    <source>
        <dbReference type="ARBA" id="ARBA00023242"/>
    </source>
</evidence>
<keyword evidence="3" id="KW-0677">Repeat</keyword>
<feature type="region of interest" description="Disordered" evidence="10">
    <location>
        <begin position="1"/>
        <end position="24"/>
    </location>
</feature>
<feature type="domain" description="WRKY" evidence="11">
    <location>
        <begin position="308"/>
        <end position="373"/>
    </location>
</feature>
<accession>A0A9P0Z8K9</accession>
<dbReference type="Proteomes" id="UP001152484">
    <property type="component" value="Unassembled WGS sequence"/>
</dbReference>
<dbReference type="EMBL" id="CAMAPE010000025">
    <property type="protein sequence ID" value="CAH9090874.1"/>
    <property type="molecule type" value="Genomic_DNA"/>
</dbReference>
<dbReference type="SMART" id="SM00774">
    <property type="entry name" value="WRKY"/>
    <property type="match status" value="2"/>
</dbReference>
<evidence type="ECO:0000256" key="3">
    <source>
        <dbReference type="ARBA" id="ARBA00022737"/>
    </source>
</evidence>
<dbReference type="PANTHER" id="PTHR31221">
    <property type="entry name" value="WRKY TRANSCRIPTION FACTOR PROTEIN 1-RELATED"/>
    <property type="match status" value="1"/>
</dbReference>
<keyword evidence="4" id="KW-0862">Zinc</keyword>
<gene>
    <name evidence="12" type="ORF">CEURO_LOCUS11388</name>
</gene>
<feature type="compositionally biased region" description="Low complexity" evidence="10">
    <location>
        <begin position="1"/>
        <end position="15"/>
    </location>
</feature>
<evidence type="ECO:0000256" key="9">
    <source>
        <dbReference type="ARBA" id="ARBA00061157"/>
    </source>
</evidence>